<reference evidence="1" key="1">
    <citation type="journal article" date="2020" name="Nature">
        <title>Giant virus diversity and host interactions through global metagenomics.</title>
        <authorList>
            <person name="Schulz F."/>
            <person name="Roux S."/>
            <person name="Paez-Espino D."/>
            <person name="Jungbluth S."/>
            <person name="Walsh D.A."/>
            <person name="Denef V.J."/>
            <person name="McMahon K.D."/>
            <person name="Konstantinidis K.T."/>
            <person name="Eloe-Fadrosh E.A."/>
            <person name="Kyrpides N.C."/>
            <person name="Woyke T."/>
        </authorList>
    </citation>
    <scope>NUCLEOTIDE SEQUENCE</scope>
    <source>
        <strain evidence="1">GVMAG-M-3300023179-152</strain>
    </source>
</reference>
<evidence type="ECO:0000313" key="1">
    <source>
        <dbReference type="EMBL" id="QHT25498.1"/>
    </source>
</evidence>
<name>A0A6C0E9J9_9ZZZZ</name>
<dbReference type="AlphaFoldDB" id="A0A6C0E9J9"/>
<dbReference type="EMBL" id="MN739768">
    <property type="protein sequence ID" value="QHT25498.1"/>
    <property type="molecule type" value="Genomic_DNA"/>
</dbReference>
<protein>
    <submittedName>
        <fullName evidence="1">Uncharacterized protein</fullName>
    </submittedName>
</protein>
<accession>A0A6C0E9J9</accession>
<sequence>MSIYTHPDNQELLWNIINQNHFINSYFLQFPNQKKEFWFKTVIEAIYNKNPNPNITKDDLYKMNQDTIFTMIQIIREKMVEATKTTNTNSIFNNPITQTQSQNVPNFINTPPITPDNRQEIFNNQFTQRQKEYESMLEKKAPADVDFRDKIEDGVIQNMDELIKTHLQQREEELKIFAPPPIVPTKTDNSTMVIEPTVQKPITEPSSNDNNRELLISLQKMMIDLSNSITEIKNEILELKNKNISKQFENFQSTDNLIELNRP</sequence>
<proteinExistence type="predicted"/>
<organism evidence="1">
    <name type="scientific">viral metagenome</name>
    <dbReference type="NCBI Taxonomy" id="1070528"/>
    <lineage>
        <taxon>unclassified sequences</taxon>
        <taxon>metagenomes</taxon>
        <taxon>organismal metagenomes</taxon>
    </lineage>
</organism>